<sequence>MNRLNSIDKRGHRISASLATTILLAYGSQAGAFEFETEGGWRGSFNNTLSVGASWRTEAPSARLYSNADGIRAGYGPGGTGGSNTDSGNLNWDKGDRFATPLKLLSELSLRKGDMGAFLRAKAWYDQALNDESVRAGNGDQGHTPHARLSDASQPALNRYDGVALLDAYVFDTFHVADRPLQLRAGRQVVNWGESLFIQGINQLNPIDIPALTKPGTEVKEALLPVWSLYGNLGLGGGASLEAFYQLKWEQTILDSCGGYWSPVEWALSTSRGSGCEAATTTLGGDNNAAQFMAGNYMPLSKGKDGSDSGQWGLAFRMPVEAIDSELGAYAMRINSRVPIVSGRTGTSLIGTPLQAATGLINPIPALAPFGLKSASAFWEYPDGINIYGLSLSTNIAGWSVGAEFSHTPNQPVQINGNDLLQGLLTGIGPMGAKGVSATLRGAGTYFSGYDRVEKSQFQVNTIKVLPGMLGASQGVLVAEAGMQWNKLPGNGRRYGRGFIFGFASDASVPFGGSTCTNPVGALVNPQQDGCRDDGFVTKFAWGYRLKASLDYPGLIAGFTVTPSVFWGHDVSGHSSDVQFIEDRQVLSLGVKFDYQKRYALELGYTTFGNAAKFDAFRDRDYFSASVSATF</sequence>
<dbReference type="RefSeq" id="WP_169142819.1">
    <property type="nucleotide sequence ID" value="NZ_WTVS01000070.1"/>
</dbReference>
<evidence type="ECO:0000313" key="2">
    <source>
        <dbReference type="Proteomes" id="UP000634522"/>
    </source>
</evidence>
<keyword evidence="2" id="KW-1185">Reference proteome</keyword>
<organism evidence="1 2">
    <name type="scientific">Aromatoleum toluolicum</name>
    <dbReference type="NCBI Taxonomy" id="90060"/>
    <lineage>
        <taxon>Bacteria</taxon>
        <taxon>Pseudomonadati</taxon>
        <taxon>Pseudomonadota</taxon>
        <taxon>Betaproteobacteria</taxon>
        <taxon>Rhodocyclales</taxon>
        <taxon>Rhodocyclaceae</taxon>
        <taxon>Aromatoleum</taxon>
    </lineage>
</organism>
<gene>
    <name evidence="1" type="ORF">GPA27_23240</name>
</gene>
<dbReference type="Pfam" id="PF06980">
    <property type="entry name" value="DUF1302"/>
    <property type="match status" value="1"/>
</dbReference>
<dbReference type="InterPro" id="IPR010727">
    <property type="entry name" value="DUF1302"/>
</dbReference>
<proteinExistence type="predicted"/>
<name>A0ABX1NMB4_9RHOO</name>
<accession>A0ABX1NMB4</accession>
<dbReference type="EMBL" id="WTVS01000070">
    <property type="protein sequence ID" value="NMG00295.1"/>
    <property type="molecule type" value="Genomic_DNA"/>
</dbReference>
<evidence type="ECO:0000313" key="1">
    <source>
        <dbReference type="EMBL" id="NMG00295.1"/>
    </source>
</evidence>
<protein>
    <submittedName>
        <fullName evidence="1">DUF1302 family protein</fullName>
    </submittedName>
</protein>
<dbReference type="Proteomes" id="UP000634522">
    <property type="component" value="Unassembled WGS sequence"/>
</dbReference>
<reference evidence="1 2" key="1">
    <citation type="submission" date="2019-12" db="EMBL/GenBank/DDBJ databases">
        <title>Comparative genomics gives insights into the taxonomy of the Azoarcus-Aromatoleum group and reveals separate origins of nif in the plant-associated Azoarcus and non-plant-associated Aromatoleum sub-groups.</title>
        <authorList>
            <person name="Lafos M."/>
            <person name="Maluk M."/>
            <person name="Batista M."/>
            <person name="Junghare M."/>
            <person name="Carmona M."/>
            <person name="Faoro H."/>
            <person name="Cruz L.M."/>
            <person name="Battistoni F."/>
            <person name="De Souza E."/>
            <person name="Pedrosa F."/>
            <person name="Chen W.-M."/>
            <person name="Poole P.S."/>
            <person name="Dixon R.A."/>
            <person name="James E.K."/>
        </authorList>
    </citation>
    <scope>NUCLEOTIDE SEQUENCE [LARGE SCALE GENOMIC DNA]</scope>
    <source>
        <strain evidence="1 2">T</strain>
    </source>
</reference>
<comment type="caution">
    <text evidence="1">The sequence shown here is derived from an EMBL/GenBank/DDBJ whole genome shotgun (WGS) entry which is preliminary data.</text>
</comment>